<comment type="similarity">
    <text evidence="17 18">In the C-terminal section; belongs to the aldehyde dehydrogenase family.</text>
</comment>
<dbReference type="InterPro" id="IPR050485">
    <property type="entry name" value="Proline_metab_enzyme"/>
</dbReference>
<keyword evidence="5 18" id="KW-0285">Flavoprotein</keyword>
<dbReference type="Proteomes" id="UP000823889">
    <property type="component" value="Unassembled WGS sequence"/>
</dbReference>
<dbReference type="NCBIfam" id="NF008869">
    <property type="entry name" value="PRK11904.1"/>
    <property type="match status" value="1"/>
</dbReference>
<evidence type="ECO:0000256" key="15">
    <source>
        <dbReference type="ARBA" id="ARBA00048779"/>
    </source>
</evidence>
<dbReference type="InterPro" id="IPR024090">
    <property type="entry name" value="PRODH_PutA_dom_I"/>
</dbReference>
<comment type="catalytic activity">
    <reaction evidence="14 18">
        <text>L-glutamate 5-semialdehyde + NAD(+) + H2O = L-glutamate + NADH + 2 H(+)</text>
        <dbReference type="Rhea" id="RHEA:30235"/>
        <dbReference type="ChEBI" id="CHEBI:15377"/>
        <dbReference type="ChEBI" id="CHEBI:15378"/>
        <dbReference type="ChEBI" id="CHEBI:29985"/>
        <dbReference type="ChEBI" id="CHEBI:57540"/>
        <dbReference type="ChEBI" id="CHEBI:57945"/>
        <dbReference type="ChEBI" id="CHEBI:58066"/>
        <dbReference type="EC" id="1.2.1.88"/>
    </reaction>
</comment>
<dbReference type="InterPro" id="IPR024089">
    <property type="entry name" value="PRODH_PutA_dom_I/II"/>
</dbReference>
<dbReference type="InterPro" id="IPR029041">
    <property type="entry name" value="FAD-linked_oxidoreductase-like"/>
</dbReference>
<dbReference type="EC" id="1.2.1.88" evidence="18"/>
<dbReference type="Pfam" id="PF21775">
    <property type="entry name" value="PutA_1st"/>
    <property type="match status" value="1"/>
</dbReference>
<dbReference type="CDD" id="cd07125">
    <property type="entry name" value="ALDH_PutA-P5CDH"/>
    <property type="match status" value="1"/>
</dbReference>
<dbReference type="Pfam" id="PF18327">
    <property type="entry name" value="PRODH"/>
    <property type="match status" value="1"/>
</dbReference>
<evidence type="ECO:0000256" key="6">
    <source>
        <dbReference type="ARBA" id="ARBA00022827"/>
    </source>
</evidence>
<evidence type="ECO:0000259" key="21">
    <source>
        <dbReference type="Pfam" id="PF01619"/>
    </source>
</evidence>
<dbReference type="Pfam" id="PF01619">
    <property type="entry name" value="Pro_dh"/>
    <property type="match status" value="1"/>
</dbReference>
<dbReference type="Gene3D" id="1.10.1220.10">
    <property type="entry name" value="Met repressor-like"/>
    <property type="match status" value="1"/>
</dbReference>
<accession>A0A9D2U7P7</accession>
<dbReference type="InterPro" id="IPR016160">
    <property type="entry name" value="Ald_DH_CS_CYS"/>
</dbReference>
<dbReference type="InterPro" id="IPR005933">
    <property type="entry name" value="PutA_C"/>
</dbReference>
<dbReference type="InterPro" id="IPR013321">
    <property type="entry name" value="Arc_rbn_hlx_hlx"/>
</dbReference>
<keyword evidence="8 18" id="KW-0805">Transcription regulation</keyword>
<evidence type="ECO:0000256" key="8">
    <source>
        <dbReference type="ARBA" id="ARBA00023015"/>
    </source>
</evidence>
<evidence type="ECO:0000259" key="23">
    <source>
        <dbReference type="Pfam" id="PF18327"/>
    </source>
</evidence>
<dbReference type="GO" id="GO:0009898">
    <property type="term" value="C:cytoplasmic side of plasma membrane"/>
    <property type="evidence" value="ECO:0007669"/>
    <property type="project" value="TreeGrafter"/>
</dbReference>
<sequence>MSATTLGIKVDAALRERIRNAAARIGRTQHWLIKQSIFAFLEDIEAGRLPASLVHLAESDSDELKSLEELGLIAASSQAAQPFLEFAQSVAPQSVLRAAITSAYRRAEPECLPMLINLAQQPEQQSAIQELAHKLVLALRSKRLGSGVDGLIHEYSLSSQEGIALMCLAEALLRIPDRATRDALIRDKISQGDWQSHLSSGSLFVNAATWGLMLTGKLVATNSEKGMSNALTRLISKGGEPLIRQAVDRAMRLMGEHFVCGETINKALANSQPWIGKGFNYSYDMLGEAAMTMADAERYYQSYEQAIHAIGKSAAKEGIYQGPGISIKLSALHPRYSRAQQGRVFRELYPRLRALTLLAREYDIGLNIDAEEADRLELSLDLLEQLCHEPALAGWNGIGFVVQAYQKRAPYVLDYLIDLARRSQHRLMVRLVKGAYWDSEIKRAQVDGLEGYPVYTRKVHTDVAYLACARKLLAAPDAIFPQFATHNAQTVAAIYHMAGANYYAGQYEFQCLHGMGEPLYEEVVGSIKAGKLARPCRIYAPVGSHKTLLAYLVRRLLENGANSSFVHQIADERFPIEQLIADPVAASLEVEPIGAPHPLLPLPVDLYRAQGQPRKNSSGLDLSNEQRLASLSVGLLNSTSLDWRAEPSCFTGDEAQFDARALAIHNPANHQDVVGHVVAAEPAEVEQALQQAVHAAPVWSATPAAERAHYLRRAADILEADLPNLIALAVREAGKSYANAIAEVREAVDFLRYYANEVAESFDADSHRPLGVVVCISPWNFPLAIFLGQISAALAAGNVVLAKPAGQTPLIAARGLAALHQAGVPREAVQLLPGGGEVGAQLVADARVNGVMFTGSTGVAQTIAHTLAQRLNPDGQVVPLIAETGGLNAMVVDSSALPEQVVADVIHSAFDSAGQRCSALRILCIQEDVADELITMLQGALQVLRLGNPDRLDTDVGPVIDRAAQQRIEAHIQRMREQGFDVVQLTKTTDSHLGTFVPPTLIFINHVSDVQHEVFGPVLHVLRYPRAQLNALMEAINASGYGLTFGVHSRIDESIDQVLGQAQVGNLYVNRNIVGAIVGVQPFGGQGLSGTGPKAGGPLYLPRLLMQRPSVLALRQRNPERKASPLQSEALAWLTAAQPQFAQTLEAQSPYSLYGVRETLPGPTGESNVYEVQPRQTVLCVVQSSLGLAVQLASCVLADTSHIMVVEVGQGSAFADLPTVPASLEARLQRVASVEDALSQSKQIGAVLFEGDGDQLLALSQILAAYPYAVLQPQGLSYSELVQGQWYRLERLFVERSISINTAAAGGNATLMAMI</sequence>
<dbReference type="SUPFAM" id="SSF51730">
    <property type="entry name" value="FAD-linked oxidoreductase"/>
    <property type="match status" value="1"/>
</dbReference>
<dbReference type="FunFam" id="1.20.5.460:FF:000001">
    <property type="entry name" value="Bifunctional protein PutA"/>
    <property type="match status" value="1"/>
</dbReference>
<dbReference type="Pfam" id="PF00171">
    <property type="entry name" value="Aldedh"/>
    <property type="match status" value="1"/>
</dbReference>
<feature type="active site" evidence="19">
    <location>
        <position position="883"/>
    </location>
</feature>
<feature type="domain" description="Proline dehydrogenase" evidence="21">
    <location>
        <begin position="276"/>
        <end position="568"/>
    </location>
</feature>
<dbReference type="InterPro" id="IPR025703">
    <property type="entry name" value="Bifunct_PutA"/>
</dbReference>
<keyword evidence="6 18" id="KW-0274">FAD</keyword>
<evidence type="ECO:0000256" key="1">
    <source>
        <dbReference type="ARBA" id="ARBA00001974"/>
    </source>
</evidence>
<dbReference type="Gene3D" id="1.20.5.550">
    <property type="entry name" value="Single Helix bin"/>
    <property type="match status" value="1"/>
</dbReference>
<dbReference type="InterPro" id="IPR015590">
    <property type="entry name" value="Aldehyde_DH_dom"/>
</dbReference>
<comment type="cofactor">
    <cofactor evidence="1 18">
        <name>FAD</name>
        <dbReference type="ChEBI" id="CHEBI:57692"/>
    </cofactor>
</comment>
<dbReference type="SUPFAM" id="SSF81935">
    <property type="entry name" value="N-terminal domain of bifunctional PutA protein"/>
    <property type="match status" value="1"/>
</dbReference>
<evidence type="ECO:0000259" key="24">
    <source>
        <dbReference type="Pfam" id="PF21775"/>
    </source>
</evidence>
<dbReference type="InterPro" id="IPR016161">
    <property type="entry name" value="Ald_DH/histidinol_DH"/>
</dbReference>
<dbReference type="GO" id="GO:0003700">
    <property type="term" value="F:DNA-binding transcription factor activity"/>
    <property type="evidence" value="ECO:0007669"/>
    <property type="project" value="InterPro"/>
</dbReference>
<evidence type="ECO:0000256" key="2">
    <source>
        <dbReference type="ARBA" id="ARBA00004739"/>
    </source>
</evidence>
<name>A0A9D2U7P7_9BURK</name>
<feature type="active site" evidence="19">
    <location>
        <position position="917"/>
    </location>
</feature>
<dbReference type="FunFam" id="3.20.20.220:FF:000004">
    <property type="entry name" value="Bifunctional protein PutA"/>
    <property type="match status" value="1"/>
</dbReference>
<dbReference type="Gene3D" id="3.20.20.220">
    <property type="match status" value="1"/>
</dbReference>
<keyword evidence="4 18" id="KW-0678">Repressor</keyword>
<dbReference type="Pfam" id="PF14850">
    <property type="entry name" value="Pro_dh-DNA_bdg"/>
    <property type="match status" value="1"/>
</dbReference>
<reference evidence="25" key="2">
    <citation type="submission" date="2021-04" db="EMBL/GenBank/DDBJ databases">
        <authorList>
            <person name="Gilroy R."/>
        </authorList>
    </citation>
    <scope>NUCLEOTIDE SEQUENCE</scope>
    <source>
        <strain evidence="25">9264</strain>
    </source>
</reference>
<evidence type="ECO:0000313" key="26">
    <source>
        <dbReference type="Proteomes" id="UP000823889"/>
    </source>
</evidence>
<dbReference type="GO" id="GO:0003677">
    <property type="term" value="F:DNA binding"/>
    <property type="evidence" value="ECO:0007669"/>
    <property type="project" value="UniProtKB-KW"/>
</dbReference>
<dbReference type="PANTHER" id="PTHR42862">
    <property type="entry name" value="DELTA-1-PYRROLINE-5-CARBOXYLATE DEHYDROGENASE 1, ISOFORM A-RELATED"/>
    <property type="match status" value="1"/>
</dbReference>
<feature type="domain" description="Proline utilization A proline dehydrogenase N-terminal" evidence="23">
    <location>
        <begin position="94"/>
        <end position="140"/>
    </location>
</feature>
<evidence type="ECO:0000256" key="19">
    <source>
        <dbReference type="PIRSR" id="PIRSR000197-1"/>
    </source>
</evidence>
<keyword evidence="10 18" id="KW-0642">Proline metabolism</keyword>
<dbReference type="InterPro" id="IPR024082">
    <property type="entry name" value="PRODH_PutA_dom_II"/>
</dbReference>
<dbReference type="Gene3D" id="3.40.309.10">
    <property type="entry name" value="Aldehyde Dehydrogenase, Chain A, domain 2"/>
    <property type="match status" value="1"/>
</dbReference>
<evidence type="ECO:0000256" key="12">
    <source>
        <dbReference type="ARBA" id="ARBA00023163"/>
    </source>
</evidence>
<evidence type="ECO:0000256" key="4">
    <source>
        <dbReference type="ARBA" id="ARBA00022491"/>
    </source>
</evidence>
<keyword evidence="12 18" id="KW-0804">Transcription</keyword>
<dbReference type="InterPro" id="IPR002872">
    <property type="entry name" value="Proline_DH_dom"/>
</dbReference>
<dbReference type="InterPro" id="IPR010985">
    <property type="entry name" value="Ribbon_hlx_hlx"/>
</dbReference>
<comment type="pathway">
    <text evidence="2 18">Amino-acid degradation; L-proline degradation into L-glutamate; L-glutamate from L-proline: step 1/2.</text>
</comment>
<evidence type="ECO:0000256" key="10">
    <source>
        <dbReference type="ARBA" id="ARBA00023062"/>
    </source>
</evidence>
<dbReference type="PANTHER" id="PTHR42862:SF1">
    <property type="entry name" value="DELTA-1-PYRROLINE-5-CARBOXYLATE DEHYDROGENASE 2, ISOFORM A-RELATED"/>
    <property type="match status" value="1"/>
</dbReference>
<dbReference type="InterPro" id="IPR016163">
    <property type="entry name" value="Ald_DH_C"/>
</dbReference>
<evidence type="ECO:0000256" key="17">
    <source>
        <dbReference type="ARBA" id="ARBA00060911"/>
    </source>
</evidence>
<evidence type="ECO:0000256" key="13">
    <source>
        <dbReference type="ARBA" id="ARBA00023268"/>
    </source>
</evidence>
<comment type="caution">
    <text evidence="25">The sequence shown here is derived from an EMBL/GenBank/DDBJ whole genome shotgun (WGS) entry which is preliminary data.</text>
</comment>
<gene>
    <name evidence="25" type="primary">putA</name>
    <name evidence="25" type="ORF">H9906_04530</name>
</gene>
<evidence type="ECO:0000256" key="14">
    <source>
        <dbReference type="ARBA" id="ARBA00048142"/>
    </source>
</evidence>
<dbReference type="GO" id="GO:0010133">
    <property type="term" value="P:L-proline catabolic process to L-glutamate"/>
    <property type="evidence" value="ECO:0007669"/>
    <property type="project" value="UniProtKB-UniRule"/>
</dbReference>
<evidence type="ECO:0000256" key="7">
    <source>
        <dbReference type="ARBA" id="ARBA00023002"/>
    </source>
</evidence>
<evidence type="ECO:0000313" key="25">
    <source>
        <dbReference type="EMBL" id="HJD44281.1"/>
    </source>
</evidence>
<organism evidence="25 26">
    <name type="scientific">Candidatus Paenalcaligenes intestinipullorum</name>
    <dbReference type="NCBI Taxonomy" id="2838718"/>
    <lineage>
        <taxon>Bacteria</taxon>
        <taxon>Pseudomonadati</taxon>
        <taxon>Pseudomonadota</taxon>
        <taxon>Betaproteobacteria</taxon>
        <taxon>Burkholderiales</taxon>
        <taxon>Alcaligenaceae</taxon>
        <taxon>Paenalcaligenes</taxon>
    </lineage>
</organism>
<keyword evidence="13" id="KW-0511">Multifunctional enzyme</keyword>
<dbReference type="InterPro" id="IPR016162">
    <property type="entry name" value="Ald_DH_N"/>
</dbReference>
<evidence type="ECO:0000256" key="9">
    <source>
        <dbReference type="ARBA" id="ARBA00023027"/>
    </source>
</evidence>
<evidence type="ECO:0000259" key="20">
    <source>
        <dbReference type="Pfam" id="PF00171"/>
    </source>
</evidence>
<dbReference type="PROSITE" id="PS00070">
    <property type="entry name" value="ALDEHYDE_DEHYDR_CYS"/>
    <property type="match status" value="1"/>
</dbReference>
<dbReference type="NCBIfam" id="NF008772">
    <property type="entry name" value="PRK11809.1"/>
    <property type="match status" value="1"/>
</dbReference>
<evidence type="ECO:0000256" key="5">
    <source>
        <dbReference type="ARBA" id="ARBA00022630"/>
    </source>
</evidence>
<reference evidence="25" key="1">
    <citation type="journal article" date="2021" name="PeerJ">
        <title>Extensive microbial diversity within the chicken gut microbiome revealed by metagenomics and culture.</title>
        <authorList>
            <person name="Gilroy R."/>
            <person name="Ravi A."/>
            <person name="Getino M."/>
            <person name="Pursley I."/>
            <person name="Horton D.L."/>
            <person name="Alikhan N.F."/>
            <person name="Baker D."/>
            <person name="Gharbi K."/>
            <person name="Hall N."/>
            <person name="Watson M."/>
            <person name="Adriaenssens E.M."/>
            <person name="Foster-Nyarko E."/>
            <person name="Jarju S."/>
            <person name="Secka A."/>
            <person name="Antonio M."/>
            <person name="Oren A."/>
            <person name="Chaudhuri R.R."/>
            <person name="La Ragione R."/>
            <person name="Hildebrand F."/>
            <person name="Pallen M.J."/>
        </authorList>
    </citation>
    <scope>NUCLEOTIDE SEQUENCE</scope>
    <source>
        <strain evidence="25">9264</strain>
    </source>
</reference>
<dbReference type="EC" id="1.5.5.2" evidence="18"/>
<evidence type="ECO:0000256" key="11">
    <source>
        <dbReference type="ARBA" id="ARBA00023125"/>
    </source>
</evidence>
<dbReference type="FunFam" id="3.40.309.10:FF:000005">
    <property type="entry name" value="1-pyrroline-5-carboxylate dehydrogenase 1"/>
    <property type="match status" value="1"/>
</dbReference>
<dbReference type="InterPro" id="IPR041349">
    <property type="entry name" value="PRODH"/>
</dbReference>
<comment type="function">
    <text evidence="18">Oxidizes proline to glutamate for use as a carbon and nitrogen source.</text>
</comment>
<protein>
    <recommendedName>
        <fullName evidence="18">Bifunctional protein PutA</fullName>
    </recommendedName>
    <domain>
        <recommendedName>
            <fullName evidence="18">Proline dehydrogenase</fullName>
            <ecNumber evidence="18">1.5.5.2</ecNumber>
        </recommendedName>
        <alternativeName>
            <fullName evidence="18">Proline oxidase</fullName>
        </alternativeName>
    </domain>
    <domain>
        <recommendedName>
            <fullName evidence="18">Delta-1-pyrroline-5-carboxylate dehydrogenase</fullName>
            <shortName evidence="18">P5C dehydrogenase</shortName>
            <ecNumber evidence="18">1.2.1.88</ecNumber>
        </recommendedName>
        <alternativeName>
            <fullName evidence="18">L-glutamate gamma-semialdehyde dehydrogenase</fullName>
        </alternativeName>
    </domain>
</protein>
<proteinExistence type="inferred from homology"/>
<dbReference type="EMBL" id="DWUQ01000093">
    <property type="protein sequence ID" value="HJD44281.1"/>
    <property type="molecule type" value="Genomic_DNA"/>
</dbReference>
<evidence type="ECO:0000256" key="3">
    <source>
        <dbReference type="ARBA" id="ARBA00004786"/>
    </source>
</evidence>
<feature type="domain" description="PutA RHH" evidence="24">
    <location>
        <begin position="11"/>
        <end position="42"/>
    </location>
</feature>
<dbReference type="GO" id="GO:0003842">
    <property type="term" value="F:L-glutamate gamma-semialdehyde dehydrogenase activity"/>
    <property type="evidence" value="ECO:0007669"/>
    <property type="project" value="UniProtKB-UniRule"/>
</dbReference>
<keyword evidence="11 18" id="KW-0238">DNA-binding</keyword>
<dbReference type="SUPFAM" id="SSF53720">
    <property type="entry name" value="ALDH-like"/>
    <property type="match status" value="1"/>
</dbReference>
<dbReference type="InterPro" id="IPR048798">
    <property type="entry name" value="PutA_RHH"/>
</dbReference>
<comment type="pathway">
    <text evidence="3 18">Amino-acid degradation; L-proline degradation into L-glutamate; L-glutamate from L-proline: step 2/2.</text>
</comment>
<evidence type="ECO:0000256" key="16">
    <source>
        <dbReference type="ARBA" id="ARBA00060889"/>
    </source>
</evidence>
<evidence type="ECO:0000259" key="22">
    <source>
        <dbReference type="Pfam" id="PF14850"/>
    </source>
</evidence>
<feature type="domain" description="Aldehyde dehydrogenase" evidence="20">
    <location>
        <begin position="660"/>
        <end position="1098"/>
    </location>
</feature>
<dbReference type="GO" id="GO:0004657">
    <property type="term" value="F:proline dehydrogenase activity"/>
    <property type="evidence" value="ECO:0007669"/>
    <property type="project" value="UniProtKB-UniRule"/>
</dbReference>
<dbReference type="Gene3D" id="3.40.605.10">
    <property type="entry name" value="Aldehyde Dehydrogenase, Chain A, domain 1"/>
    <property type="match status" value="1"/>
</dbReference>
<feature type="domain" description="Proline dehydrogenase PutA" evidence="22">
    <location>
        <begin position="148"/>
        <end position="258"/>
    </location>
</feature>
<dbReference type="Gene3D" id="1.20.5.460">
    <property type="entry name" value="Single helix bin"/>
    <property type="match status" value="1"/>
</dbReference>
<comment type="catalytic activity">
    <reaction evidence="15 18">
        <text>L-proline + a quinone = (S)-1-pyrroline-5-carboxylate + a quinol + H(+)</text>
        <dbReference type="Rhea" id="RHEA:23784"/>
        <dbReference type="ChEBI" id="CHEBI:15378"/>
        <dbReference type="ChEBI" id="CHEBI:17388"/>
        <dbReference type="ChEBI" id="CHEBI:24646"/>
        <dbReference type="ChEBI" id="CHEBI:60039"/>
        <dbReference type="ChEBI" id="CHEBI:132124"/>
        <dbReference type="EC" id="1.5.5.2"/>
    </reaction>
</comment>
<comment type="similarity">
    <text evidence="16 18">In the N-terminal section; belongs to the proline dehydrogenase family.</text>
</comment>
<keyword evidence="7 18" id="KW-0560">Oxidoreductase</keyword>
<keyword evidence="9 18" id="KW-0520">NAD</keyword>
<dbReference type="PIRSF" id="PIRSF000197">
    <property type="entry name" value="Bifunct_PutA"/>
    <property type="match status" value="1"/>
</dbReference>
<dbReference type="NCBIfam" id="TIGR01238">
    <property type="entry name" value="D1pyr5carbox3"/>
    <property type="match status" value="1"/>
</dbReference>
<dbReference type="SUPFAM" id="SSF47598">
    <property type="entry name" value="Ribbon-helix-helix"/>
    <property type="match status" value="1"/>
</dbReference>
<evidence type="ECO:0000256" key="18">
    <source>
        <dbReference type="PIRNR" id="PIRNR000197"/>
    </source>
</evidence>
<dbReference type="CDD" id="cd22233">
    <property type="entry name" value="RHH_CopAso-like"/>
    <property type="match status" value="1"/>
</dbReference>